<organism evidence="1 2">
    <name type="scientific">Megaselia scalaris</name>
    <name type="common">Humpbacked fly</name>
    <name type="synonym">Phora scalaris</name>
    <dbReference type="NCBI Taxonomy" id="36166"/>
    <lineage>
        <taxon>Eukaryota</taxon>
        <taxon>Metazoa</taxon>
        <taxon>Ecdysozoa</taxon>
        <taxon>Arthropoda</taxon>
        <taxon>Hexapoda</taxon>
        <taxon>Insecta</taxon>
        <taxon>Pterygota</taxon>
        <taxon>Neoptera</taxon>
        <taxon>Endopterygota</taxon>
        <taxon>Diptera</taxon>
        <taxon>Brachycera</taxon>
        <taxon>Muscomorpha</taxon>
        <taxon>Platypezoidea</taxon>
        <taxon>Phoridae</taxon>
        <taxon>Megaseliini</taxon>
        <taxon>Megaselia</taxon>
    </lineage>
</organism>
<protein>
    <submittedName>
        <fullName evidence="1">Uncharacterized protein</fullName>
    </submittedName>
</protein>
<name>T1GRG3_MEGSC</name>
<reference evidence="1" key="2">
    <citation type="submission" date="2015-06" db="UniProtKB">
        <authorList>
            <consortium name="EnsemblMetazoa"/>
        </authorList>
    </citation>
    <scope>IDENTIFICATION</scope>
</reference>
<dbReference type="EMBL" id="CAQQ02078525">
    <property type="status" value="NOT_ANNOTATED_CDS"/>
    <property type="molecule type" value="Genomic_DNA"/>
</dbReference>
<proteinExistence type="predicted"/>
<keyword evidence="2" id="KW-1185">Reference proteome</keyword>
<dbReference type="EMBL" id="CAQQ02078526">
    <property type="status" value="NOT_ANNOTATED_CDS"/>
    <property type="molecule type" value="Genomic_DNA"/>
</dbReference>
<reference evidence="2" key="1">
    <citation type="submission" date="2013-02" db="EMBL/GenBank/DDBJ databases">
        <authorList>
            <person name="Hughes D."/>
        </authorList>
    </citation>
    <scope>NUCLEOTIDE SEQUENCE</scope>
    <source>
        <strain>Durham</strain>
        <strain evidence="2">NC isolate 2 -- Noor lab</strain>
    </source>
</reference>
<dbReference type="HOGENOM" id="CLU_2530040_0_0_1"/>
<dbReference type="AlphaFoldDB" id="T1GRG3"/>
<accession>T1GRG3</accession>
<evidence type="ECO:0000313" key="1">
    <source>
        <dbReference type="EnsemblMetazoa" id="MESCA006247-PA"/>
    </source>
</evidence>
<dbReference type="EnsemblMetazoa" id="MESCA006247-RA">
    <property type="protein sequence ID" value="MESCA006247-PA"/>
    <property type="gene ID" value="MESCA006247"/>
</dbReference>
<dbReference type="Proteomes" id="UP000015102">
    <property type="component" value="Unassembled WGS sequence"/>
</dbReference>
<sequence length="84" mass="9745">MLAHQFKHDINFLHQFQPKAGLKKDYRRFIDWTTPNSEKDSEIAPIPGLVRDMHTLWALFLRGGGLPPHKLDSAQSQHKIIMID</sequence>
<evidence type="ECO:0000313" key="2">
    <source>
        <dbReference type="Proteomes" id="UP000015102"/>
    </source>
</evidence>